<gene>
    <name evidence="5" type="ORF">R3L15_07730</name>
    <name evidence="4" type="ORF">R3L16_13855</name>
</gene>
<evidence type="ECO:0000313" key="5">
    <source>
        <dbReference type="EMBL" id="WXA12019.1"/>
    </source>
</evidence>
<keyword evidence="1 5" id="KW-0413">Isomerase</keyword>
<dbReference type="SUPFAM" id="SSF54534">
    <property type="entry name" value="FKBP-like"/>
    <property type="match status" value="2"/>
</dbReference>
<feature type="signal peptide" evidence="2">
    <location>
        <begin position="1"/>
        <end position="19"/>
    </location>
</feature>
<dbReference type="KEGG" id="mcaa:R3L15_07730"/>
<sequence length="649" mass="74912">MLRIYFFLAICFFSSTLQAQTSQSDVLFTVDDSPIYSKEFIRVFKKNLDLVKDESQKDVDEYLKLFIDYKLKLKEAQALGLDNKQSYQRELEGYKKQLAKNYLTNNKVTSELVEEAYERVTNEIKASHILIKLSPNPKPDDTLFAYNELIKLRERVVNEGFESVKNDVHNGKTIFAEDLGYFSGFKMVYDFENAAYNTPVGEISMPFKTRFGYHIVKVDDKRASRGERTVAHIMISNNKENTTQENAETRINAIYQKLQQGEDFEALAKQFSNDVSSAKKGGLLPAFEGGQLSSQEFEDVAFSLQKEGDVSEPFQTQFGWHIVKLYKISPMGSFSDMKPQLEAKVKRDSRSQLINEALVNKLKQDYNITPNNDALAYFESILNEDYFKRTWQLPKDFKSEENLVSIGDLQLTYSDFGEYLIKTQRRQSGKKPIDVLVKEHYKVFLSNHLIEYREAHLEDVNEEYANIITEYRDGLLLFDLMETKIWNAAKNDTVGLKAFYKKNKENYFWNTRVDAVVASSAKKSVIKKASKMLAKGTSPETIKNTINKDGKVNVIFTSGILERDHQSLPEDFNFQKGVSKIYHKNDAFLVIDVKEVLPKTLKQFDEVEGIVLTDFQNYKEREFVKQLHLKYNVVVNKAVLSKVKSQINQ</sequence>
<proteinExistence type="predicted"/>
<accession>A0AAU6P3J8</accession>
<reference evidence="5 6" key="1">
    <citation type="submission" date="2023-10" db="EMBL/GenBank/DDBJ databases">
        <title>Culture-based analysis of two novel bacteria associated with mangrove crab gills.</title>
        <authorList>
            <person name="Yang X."/>
            <person name="Garuglieri E."/>
            <person name="Van Goethem M.W."/>
            <person name="Fusi M."/>
            <person name="Marasco R."/>
            <person name="Daffonchio D.G."/>
        </authorList>
    </citation>
    <scope>NUCLEOTIDE SEQUENCE</scope>
    <source>
        <strain evidence="5">UG2-1</strain>
        <strain evidence="4">UG2-2</strain>
        <strain evidence="6">UG2_2</strain>
    </source>
</reference>
<dbReference type="AlphaFoldDB" id="A0AAU6P3J8"/>
<dbReference type="PANTHER" id="PTHR47245:SF2">
    <property type="entry name" value="PEPTIDYL-PROLYL CIS-TRANS ISOMERASE HP_0175-RELATED"/>
    <property type="match status" value="1"/>
</dbReference>
<evidence type="ECO:0000313" key="4">
    <source>
        <dbReference type="EMBL" id="WXA02819.1"/>
    </source>
</evidence>
<protein>
    <submittedName>
        <fullName evidence="5">Peptidylprolyl isomerase</fullName>
        <ecNumber evidence="5">5.2.1.8</ecNumber>
    </submittedName>
</protein>
<evidence type="ECO:0000256" key="1">
    <source>
        <dbReference type="PROSITE-ProRule" id="PRU00278"/>
    </source>
</evidence>
<feature type="domain" description="PpiC" evidence="3">
    <location>
        <begin position="121"/>
        <end position="220"/>
    </location>
</feature>
<dbReference type="PROSITE" id="PS50198">
    <property type="entry name" value="PPIC_PPIASE_2"/>
    <property type="match status" value="2"/>
</dbReference>
<keyword evidence="2" id="KW-0732">Signal</keyword>
<evidence type="ECO:0000259" key="3">
    <source>
        <dbReference type="PROSITE" id="PS50198"/>
    </source>
</evidence>
<keyword evidence="1" id="KW-0697">Rotamase</keyword>
<evidence type="ECO:0000313" key="6">
    <source>
        <dbReference type="Proteomes" id="UP001368318"/>
    </source>
</evidence>
<dbReference type="EC" id="5.2.1.8" evidence="5"/>
<evidence type="ECO:0000256" key="2">
    <source>
        <dbReference type="SAM" id="SignalP"/>
    </source>
</evidence>
<feature type="chain" id="PRO_5044712920" evidence="2">
    <location>
        <begin position="20"/>
        <end position="649"/>
    </location>
</feature>
<dbReference type="Gene3D" id="3.10.50.40">
    <property type="match status" value="2"/>
</dbReference>
<dbReference type="Proteomes" id="UP001368318">
    <property type="component" value="Chromosome"/>
</dbReference>
<dbReference type="Pfam" id="PF00639">
    <property type="entry name" value="Rotamase"/>
    <property type="match status" value="2"/>
</dbReference>
<dbReference type="RefSeq" id="WP_338730946.1">
    <property type="nucleotide sequence ID" value="NZ_CP136924.1"/>
</dbReference>
<dbReference type="InterPro" id="IPR050245">
    <property type="entry name" value="PrsA_foldase"/>
</dbReference>
<dbReference type="InterPro" id="IPR000297">
    <property type="entry name" value="PPIase_PpiC"/>
</dbReference>
<dbReference type="SUPFAM" id="SSF109998">
    <property type="entry name" value="Triger factor/SurA peptide-binding domain-like"/>
    <property type="match status" value="1"/>
</dbReference>
<dbReference type="EMBL" id="CP136925">
    <property type="protein sequence ID" value="WXA12019.1"/>
    <property type="molecule type" value="Genomic_DNA"/>
</dbReference>
<organism evidence="5">
    <name type="scientific">Mangrovimonas cancribranchiae</name>
    <dbReference type="NCBI Taxonomy" id="3080055"/>
    <lineage>
        <taxon>Bacteria</taxon>
        <taxon>Pseudomonadati</taxon>
        <taxon>Bacteroidota</taxon>
        <taxon>Flavobacteriia</taxon>
        <taxon>Flavobacteriales</taxon>
        <taxon>Flavobacteriaceae</taxon>
        <taxon>Mangrovimonas</taxon>
    </lineage>
</organism>
<dbReference type="InterPro" id="IPR046357">
    <property type="entry name" value="PPIase_dom_sf"/>
</dbReference>
<dbReference type="InterPro" id="IPR027304">
    <property type="entry name" value="Trigger_fact/SurA_dom_sf"/>
</dbReference>
<dbReference type="PANTHER" id="PTHR47245">
    <property type="entry name" value="PEPTIDYLPROLYL ISOMERASE"/>
    <property type="match status" value="1"/>
</dbReference>
<keyword evidence="6" id="KW-1185">Reference proteome</keyword>
<dbReference type="EMBL" id="CP136924">
    <property type="protein sequence ID" value="WXA02819.1"/>
    <property type="molecule type" value="Genomic_DNA"/>
</dbReference>
<dbReference type="GO" id="GO:0003755">
    <property type="term" value="F:peptidyl-prolyl cis-trans isomerase activity"/>
    <property type="evidence" value="ECO:0007669"/>
    <property type="project" value="UniProtKB-KW"/>
</dbReference>
<feature type="domain" description="PpiC" evidence="3">
    <location>
        <begin position="225"/>
        <end position="327"/>
    </location>
</feature>
<name>A0AAU6P3J8_9FLAO</name>